<dbReference type="OrthoDB" id="514474at2"/>
<evidence type="ECO:0000256" key="1">
    <source>
        <dbReference type="SAM" id="SignalP"/>
    </source>
</evidence>
<name>A0A401II55_APHSA</name>
<evidence type="ECO:0000313" key="2">
    <source>
        <dbReference type="EMBL" id="GBF80983.1"/>
    </source>
</evidence>
<gene>
    <name evidence="2" type="ORF">AsFPU1_2392</name>
</gene>
<keyword evidence="3" id="KW-1185">Reference proteome</keyword>
<feature type="signal peptide" evidence="1">
    <location>
        <begin position="1"/>
        <end position="23"/>
    </location>
</feature>
<dbReference type="Proteomes" id="UP000287247">
    <property type="component" value="Unassembled WGS sequence"/>
</dbReference>
<evidence type="ECO:0000313" key="3">
    <source>
        <dbReference type="Proteomes" id="UP000287247"/>
    </source>
</evidence>
<feature type="chain" id="PRO_5019021830" evidence="1">
    <location>
        <begin position="24"/>
        <end position="115"/>
    </location>
</feature>
<reference evidence="3" key="1">
    <citation type="submission" date="2017-05" db="EMBL/GenBank/DDBJ databases">
        <title>Physiological properties and genetic analysis related to exopolysaccharide production of fresh-water unicellular cyanobacterium Aphanothece sacrum, Suizenji Nori, that has been cultured as a food source in Japan.</title>
        <authorList>
            <person name="Kanesaki Y."/>
            <person name="Yoshikawa S."/>
            <person name="Ohki K."/>
        </authorList>
    </citation>
    <scope>NUCLEOTIDE SEQUENCE [LARGE SCALE GENOMIC DNA]</scope>
    <source>
        <strain evidence="3">FPU1</strain>
    </source>
</reference>
<organism evidence="2 3">
    <name type="scientific">Aphanothece sacrum FPU1</name>
    <dbReference type="NCBI Taxonomy" id="1920663"/>
    <lineage>
        <taxon>Bacteria</taxon>
        <taxon>Bacillati</taxon>
        <taxon>Cyanobacteriota</taxon>
        <taxon>Cyanophyceae</taxon>
        <taxon>Oscillatoriophycideae</taxon>
        <taxon>Chroococcales</taxon>
        <taxon>Aphanothecaceae</taxon>
        <taxon>Aphanothece</taxon>
    </lineage>
</organism>
<protein>
    <submittedName>
        <fullName evidence="2">Chaperon protein Hsp33</fullName>
    </submittedName>
</protein>
<dbReference type="RefSeq" id="WP_124974921.1">
    <property type="nucleotide sequence ID" value="NZ_BDQK01000013.1"/>
</dbReference>
<dbReference type="AlphaFoldDB" id="A0A401II55"/>
<accession>A0A401II55</accession>
<proteinExistence type="predicted"/>
<comment type="caution">
    <text evidence="2">The sequence shown here is derived from an EMBL/GenBank/DDBJ whole genome shotgun (WGS) entry which is preliminary data.</text>
</comment>
<dbReference type="EMBL" id="BDQK01000013">
    <property type="protein sequence ID" value="GBF80983.1"/>
    <property type="molecule type" value="Genomic_DNA"/>
</dbReference>
<sequence length="115" mass="12451">MKNLILGGLSIVLLSSFATPAFSSEELAAVTVNNRQTTINYLPPVTLVQLAYQGYFTDLGIPSHGGFKSALISKQVTADTLIRSAIAKGRLSENVFNDQNYLDVLDTQLEGVIFD</sequence>
<keyword evidence="1" id="KW-0732">Signal</keyword>